<geneLocation type="plasmid" evidence="2 3">
    <name>3</name>
</geneLocation>
<dbReference type="HOGENOM" id="CLU_168872_0_0_9"/>
<dbReference type="Proteomes" id="UP000005269">
    <property type="component" value="Plasmid 3"/>
</dbReference>
<evidence type="ECO:0000256" key="1">
    <source>
        <dbReference type="SAM" id="Phobius"/>
    </source>
</evidence>
<dbReference type="RefSeq" id="WP_002288790.1">
    <property type="nucleotide sequence ID" value="NC_017963.1"/>
</dbReference>
<keyword evidence="2" id="KW-0614">Plasmid</keyword>
<protein>
    <submittedName>
        <fullName evidence="2">Uncharacterized protein</fullName>
    </submittedName>
</protein>
<keyword evidence="3" id="KW-1185">Reference proteome</keyword>
<keyword evidence="1" id="KW-0812">Transmembrane</keyword>
<name>Q3XYM3_ENTFD</name>
<evidence type="ECO:0000313" key="2">
    <source>
        <dbReference type="EMBL" id="AFK60715.1"/>
    </source>
</evidence>
<dbReference type="AlphaFoldDB" id="Q3XYM3"/>
<proteinExistence type="predicted"/>
<accession>Q3XYM3</accession>
<evidence type="ECO:0000313" key="3">
    <source>
        <dbReference type="Proteomes" id="UP000005269"/>
    </source>
</evidence>
<gene>
    <name evidence="2" type="ORF">HMPREF0351_13091</name>
</gene>
<sequence length="116" mass="13519">MKEIRFSNQNMQNYYNEIMNMETSELNLIIAEKKVALDRNKNLLNVVMICYISFLILGLPQAVFPEMFSGDWGIVSYSILTLIAMVLGTSFYNVFVSKHVEEYEVLMYLKEKKISN</sequence>
<dbReference type="KEGG" id="efu:HMPREF0351_13091"/>
<keyword evidence="1" id="KW-0472">Membrane</keyword>
<dbReference type="EMBL" id="CP003586">
    <property type="protein sequence ID" value="AFK60715.1"/>
    <property type="molecule type" value="Genomic_DNA"/>
</dbReference>
<reference evidence="2 3" key="1">
    <citation type="journal article" date="2012" name="BMC Microbiol.">
        <title>Complete genome sequence of Enterococcus faecium strain TX16 and comparative genomic analysis of Enterococcus faecium genomes.</title>
        <authorList>
            <person name="Qin X."/>
            <person name="Galloway-Pena J.R."/>
            <person name="Sillanpaa J."/>
            <person name="Hyeob Roh J."/>
            <person name="Nallapareddy S.R."/>
            <person name="Chowdhury S."/>
            <person name="Bourgogne A."/>
            <person name="Choudhury T."/>
            <person name="Munzy D.M."/>
            <person name="Buhay C.J."/>
            <person name="Ding Y."/>
            <person name="Dugan-Rocha S."/>
            <person name="Liu W."/>
            <person name="Kovar C."/>
            <person name="Sodergren E."/>
            <person name="Highlander S."/>
            <person name="Petrosino J.F."/>
            <person name="Worley K.C."/>
            <person name="Gibbs R.A."/>
            <person name="Weinstock G.M."/>
            <person name="Murray B.E."/>
        </authorList>
    </citation>
    <scope>NUCLEOTIDE SEQUENCE [LARGE SCALE GENOMIC DNA]</scope>
    <source>
        <strain evidence="3">ATCC BAA-472 / TX0016 / DO</strain>
        <plasmid evidence="2">3</plasmid>
    </source>
</reference>
<keyword evidence="1" id="KW-1133">Transmembrane helix</keyword>
<feature type="transmembrane region" description="Helical" evidence="1">
    <location>
        <begin position="74"/>
        <end position="95"/>
    </location>
</feature>
<organism evidence="2 3">
    <name type="scientific">Enterococcus faecium (strain ATCC BAA-472 / TX0016 / DO)</name>
    <dbReference type="NCBI Taxonomy" id="333849"/>
    <lineage>
        <taxon>Bacteria</taxon>
        <taxon>Bacillati</taxon>
        <taxon>Bacillota</taxon>
        <taxon>Bacilli</taxon>
        <taxon>Lactobacillales</taxon>
        <taxon>Enterococcaceae</taxon>
        <taxon>Enterococcus</taxon>
    </lineage>
</organism>
<feature type="transmembrane region" description="Helical" evidence="1">
    <location>
        <begin position="43"/>
        <end position="62"/>
    </location>
</feature>